<evidence type="ECO:0000313" key="4">
    <source>
        <dbReference type="Proteomes" id="UP000502196"/>
    </source>
</evidence>
<dbReference type="EMBL" id="LR792683">
    <property type="protein sequence ID" value="CAB3393784.1"/>
    <property type="molecule type" value="Genomic_DNA"/>
</dbReference>
<dbReference type="Pfam" id="PF00899">
    <property type="entry name" value="ThiF"/>
    <property type="match status" value="1"/>
</dbReference>
<dbReference type="Gene3D" id="3.40.50.720">
    <property type="entry name" value="NAD(P)-binding Rossmann-like Domain"/>
    <property type="match status" value="1"/>
</dbReference>
<sequence>MKMMSGPSDHPSILDESEGILMISDQERYSRQFLFPPIGVAGQEKLRASRVVIVGLGALGSALSQHMVRAGVGFVRLIDRDYVEPSNLQRQMLYDEQDALQSLPKAEAAAIHLRAFNSSVHVEPLVTDVTWRNAEKLLTDVDLILDGTDNFEIRYLINDVAIKHKIPWIYGGAVSARGVLLPVIPEDGPCLRCLFPEPPGPGDAPTCDTVGVIGPVVDVVASLQAAEALKWLVGDRDHLRRTLLHLDLWGNEWSEISVSHARRPDCPTCGLRRFDFLSPREREAISLCGRNAVQVTLGSPLDLDALEPRLSALGRVRRNPFLLRAEIEGKRLTLFPDGRVLVQGTDDPAVARSLCARFVGV</sequence>
<comment type="similarity">
    <text evidence="1">Belongs to the HesA/MoeB/ThiF family.</text>
</comment>
<dbReference type="GO" id="GO:0004792">
    <property type="term" value="F:thiosulfate-cyanide sulfurtransferase activity"/>
    <property type="evidence" value="ECO:0007669"/>
    <property type="project" value="TreeGrafter"/>
</dbReference>
<reference evidence="3 4" key="1">
    <citation type="submission" date="2020-04" db="EMBL/GenBank/DDBJ databases">
        <authorList>
            <person name="Hogendoorn C."/>
        </authorList>
    </citation>
    <scope>NUCLEOTIDE SEQUENCE [LARGE SCALE GENOMIC DNA]</scope>
    <source>
        <strain evidence="3">COOX1</strain>
    </source>
</reference>
<name>A0A6F9EBD3_9BACL</name>
<dbReference type="GO" id="GO:0061605">
    <property type="term" value="F:molybdopterin-synthase adenylyltransferase activity"/>
    <property type="evidence" value="ECO:0007669"/>
    <property type="project" value="UniProtKB-EC"/>
</dbReference>
<feature type="domain" description="THIF-type NAD/FAD binding fold" evidence="2">
    <location>
        <begin position="29"/>
        <end position="267"/>
    </location>
</feature>
<dbReference type="EC" id="2.7.7.80" evidence="3"/>
<dbReference type="PANTHER" id="PTHR10953">
    <property type="entry name" value="UBIQUITIN-ACTIVATING ENZYME E1"/>
    <property type="match status" value="1"/>
</dbReference>
<dbReference type="Proteomes" id="UP000502196">
    <property type="component" value="Chromosome"/>
</dbReference>
<keyword evidence="3" id="KW-0808">Transferase</keyword>
<accession>A0A6F9EBD3</accession>
<dbReference type="GO" id="GO:0008146">
    <property type="term" value="F:sulfotransferase activity"/>
    <property type="evidence" value="ECO:0007669"/>
    <property type="project" value="TreeGrafter"/>
</dbReference>
<dbReference type="InterPro" id="IPR035985">
    <property type="entry name" value="Ubiquitin-activating_enz"/>
</dbReference>
<dbReference type="SUPFAM" id="SSF69572">
    <property type="entry name" value="Activating enzymes of the ubiquitin-like proteins"/>
    <property type="match status" value="1"/>
</dbReference>
<dbReference type="FunFam" id="3.40.50.720:FF:000080">
    <property type="entry name" value="Thiazole biosynthesis adenylyltransferase ThiF"/>
    <property type="match status" value="1"/>
</dbReference>
<dbReference type="GO" id="GO:0005829">
    <property type="term" value="C:cytosol"/>
    <property type="evidence" value="ECO:0007669"/>
    <property type="project" value="TreeGrafter"/>
</dbReference>
<dbReference type="AlphaFoldDB" id="A0A6F9EBD3"/>
<dbReference type="InterPro" id="IPR045886">
    <property type="entry name" value="ThiF/MoeB/HesA"/>
</dbReference>
<evidence type="ECO:0000313" key="3">
    <source>
        <dbReference type="EMBL" id="CAB3393784.1"/>
    </source>
</evidence>
<dbReference type="GO" id="GO:0008641">
    <property type="term" value="F:ubiquitin-like modifier activating enzyme activity"/>
    <property type="evidence" value="ECO:0007669"/>
    <property type="project" value="InterPro"/>
</dbReference>
<keyword evidence="3" id="KW-0548">Nucleotidyltransferase</keyword>
<proteinExistence type="inferred from homology"/>
<protein>
    <submittedName>
        <fullName evidence="3">Molybdopterin-synthase adenylyltransferase</fullName>
        <ecNumber evidence="3">2.7.7.80</ecNumber>
    </submittedName>
</protein>
<dbReference type="PANTHER" id="PTHR10953:SF102">
    <property type="entry name" value="ADENYLYLTRANSFERASE AND SULFURTRANSFERASE MOCS3"/>
    <property type="match status" value="1"/>
</dbReference>
<organism evidence="3 4">
    <name type="scientific">Kyrpidia spormannii</name>
    <dbReference type="NCBI Taxonomy" id="2055160"/>
    <lineage>
        <taxon>Bacteria</taxon>
        <taxon>Bacillati</taxon>
        <taxon>Bacillota</taxon>
        <taxon>Bacilli</taxon>
        <taxon>Bacillales</taxon>
        <taxon>Alicyclobacillaceae</taxon>
        <taxon>Kyrpidia</taxon>
    </lineage>
</organism>
<dbReference type="CDD" id="cd00757">
    <property type="entry name" value="ThiF_MoeB_HesA_family"/>
    <property type="match status" value="1"/>
</dbReference>
<dbReference type="InterPro" id="IPR000594">
    <property type="entry name" value="ThiF_NAD_FAD-bd"/>
</dbReference>
<evidence type="ECO:0000256" key="1">
    <source>
        <dbReference type="ARBA" id="ARBA00009919"/>
    </source>
</evidence>
<evidence type="ECO:0000259" key="2">
    <source>
        <dbReference type="Pfam" id="PF00899"/>
    </source>
</evidence>
<gene>
    <name evidence="3" type="primary">moeB</name>
    <name evidence="3" type="ORF">COOX1_2087</name>
</gene>